<dbReference type="InterPro" id="IPR006574">
    <property type="entry name" value="PRY"/>
</dbReference>
<dbReference type="InterPro" id="IPR003879">
    <property type="entry name" value="Butyrophylin_SPRY"/>
</dbReference>
<proteinExistence type="predicted"/>
<evidence type="ECO:0000256" key="1">
    <source>
        <dbReference type="ARBA" id="ARBA00022786"/>
    </source>
</evidence>
<evidence type="ECO:0000259" key="3">
    <source>
        <dbReference type="PROSITE" id="PS50188"/>
    </source>
</evidence>
<dbReference type="PROSITE" id="PS50188">
    <property type="entry name" value="B302_SPRY"/>
    <property type="match status" value="1"/>
</dbReference>
<dbReference type="InterPro" id="IPR013320">
    <property type="entry name" value="ConA-like_dom_sf"/>
</dbReference>
<evidence type="ECO:0000313" key="5">
    <source>
        <dbReference type="Proteomes" id="UP001266305"/>
    </source>
</evidence>
<organism evidence="4 5">
    <name type="scientific">Saguinus oedipus</name>
    <name type="common">Cotton-top tamarin</name>
    <name type="synonym">Oedipomidas oedipus</name>
    <dbReference type="NCBI Taxonomy" id="9490"/>
    <lineage>
        <taxon>Eukaryota</taxon>
        <taxon>Metazoa</taxon>
        <taxon>Chordata</taxon>
        <taxon>Craniata</taxon>
        <taxon>Vertebrata</taxon>
        <taxon>Euteleostomi</taxon>
        <taxon>Mammalia</taxon>
        <taxon>Eutheria</taxon>
        <taxon>Euarchontoglires</taxon>
        <taxon>Primates</taxon>
        <taxon>Haplorrhini</taxon>
        <taxon>Platyrrhini</taxon>
        <taxon>Cebidae</taxon>
        <taxon>Callitrichinae</taxon>
        <taxon>Saguinus</taxon>
    </lineage>
</organism>
<feature type="domain" description="B30.2/SPRY" evidence="3">
    <location>
        <begin position="1"/>
        <end position="77"/>
    </location>
</feature>
<evidence type="ECO:0000256" key="2">
    <source>
        <dbReference type="ARBA" id="ARBA00023054"/>
    </source>
</evidence>
<evidence type="ECO:0000313" key="4">
    <source>
        <dbReference type="EMBL" id="KAK2095694.1"/>
    </source>
</evidence>
<dbReference type="PANTHER" id="PTHR24103">
    <property type="entry name" value="E3 UBIQUITIN-PROTEIN LIGASE TRIM"/>
    <property type="match status" value="1"/>
</dbReference>
<dbReference type="InterPro" id="IPR043136">
    <property type="entry name" value="B30.2/SPRY_sf"/>
</dbReference>
<dbReference type="Gene3D" id="2.60.120.920">
    <property type="match status" value="1"/>
</dbReference>
<name>A0ABQ9UFX4_SAGOE</name>
<keyword evidence="1" id="KW-0833">Ubl conjugation pathway</keyword>
<comment type="caution">
    <text evidence="4">The sequence shown here is derived from an EMBL/GenBank/DDBJ whole genome shotgun (WGS) entry which is preliminary data.</text>
</comment>
<reference evidence="4 5" key="1">
    <citation type="submission" date="2023-05" db="EMBL/GenBank/DDBJ databases">
        <title>B98-5 Cell Line De Novo Hybrid Assembly: An Optical Mapping Approach.</title>
        <authorList>
            <person name="Kananen K."/>
            <person name="Auerbach J.A."/>
            <person name="Kautto E."/>
            <person name="Blachly J.S."/>
        </authorList>
    </citation>
    <scope>NUCLEOTIDE SEQUENCE [LARGE SCALE GENOMIC DNA]</scope>
    <source>
        <strain evidence="4">B95-8</strain>
        <tissue evidence="4">Cell line</tissue>
    </source>
</reference>
<dbReference type="Pfam" id="PF13765">
    <property type="entry name" value="PRY"/>
    <property type="match status" value="1"/>
</dbReference>
<dbReference type="InterPro" id="IPR050143">
    <property type="entry name" value="TRIM/RBCC"/>
</dbReference>
<dbReference type="Proteomes" id="UP001266305">
    <property type="component" value="Unassembled WGS sequence"/>
</dbReference>
<keyword evidence="5" id="KW-1185">Reference proteome</keyword>
<sequence>MKKFQVDMTLDVDTASNYLTISEDLRSIRCGDFRQNRKEQAERFSSALCILGTSHFISGRHYWEVDVVTSKIWGNSR</sequence>
<dbReference type="EMBL" id="JASSZA010000013">
    <property type="protein sequence ID" value="KAK2095694.1"/>
    <property type="molecule type" value="Genomic_DNA"/>
</dbReference>
<dbReference type="InterPro" id="IPR001870">
    <property type="entry name" value="B30.2/SPRY"/>
</dbReference>
<dbReference type="PRINTS" id="PR01407">
    <property type="entry name" value="BUTYPHLNCDUF"/>
</dbReference>
<dbReference type="SMART" id="SM00589">
    <property type="entry name" value="PRY"/>
    <property type="match status" value="1"/>
</dbReference>
<gene>
    <name evidence="4" type="primary">RFPL4AL1_4</name>
    <name evidence="4" type="ORF">P7K49_027110</name>
</gene>
<accession>A0ABQ9UFX4</accession>
<protein>
    <submittedName>
        <fullName evidence="4">Ret finger protein-like 4A-like protein 1</fullName>
    </submittedName>
</protein>
<dbReference type="SUPFAM" id="SSF49899">
    <property type="entry name" value="Concanavalin A-like lectins/glucanases"/>
    <property type="match status" value="1"/>
</dbReference>
<keyword evidence="2" id="KW-0175">Coiled coil</keyword>